<dbReference type="EMBL" id="FONH01000002">
    <property type="protein sequence ID" value="SFE30769.1"/>
    <property type="molecule type" value="Genomic_DNA"/>
</dbReference>
<dbReference type="AlphaFoldDB" id="A0A1I1ZGC3"/>
<proteinExistence type="predicted"/>
<protein>
    <submittedName>
        <fullName evidence="1">Uncharacterized protein</fullName>
    </submittedName>
</protein>
<reference evidence="2" key="1">
    <citation type="submission" date="2016-10" db="EMBL/GenBank/DDBJ databases">
        <authorList>
            <person name="Varghese N."/>
            <person name="Submissions S."/>
        </authorList>
    </citation>
    <scope>NUCLEOTIDE SEQUENCE [LARGE SCALE GENOMIC DNA]</scope>
    <source>
        <strain evidence="2">UNC178MFTsu3.1</strain>
    </source>
</reference>
<keyword evidence="2" id="KW-1185">Reference proteome</keyword>
<dbReference type="InterPro" id="IPR045459">
    <property type="entry name" value="DUF5908"/>
</dbReference>
<name>A0A1I1ZGC3_9GAMM</name>
<dbReference type="Proteomes" id="UP000199477">
    <property type="component" value="Unassembled WGS sequence"/>
</dbReference>
<organism evidence="1 2">
    <name type="scientific">Dyella marensis</name>
    <dbReference type="NCBI Taxonomy" id="500610"/>
    <lineage>
        <taxon>Bacteria</taxon>
        <taxon>Pseudomonadati</taxon>
        <taxon>Pseudomonadota</taxon>
        <taxon>Gammaproteobacteria</taxon>
        <taxon>Lysobacterales</taxon>
        <taxon>Rhodanobacteraceae</taxon>
        <taxon>Dyella</taxon>
    </lineage>
</organism>
<sequence length="62" mass="6449">MPVEIKELHIRVAVSGKPPEAHGASGGAAKQAAAAGQAAGKDELVAECVEQVFELLQARKER</sequence>
<dbReference type="STRING" id="500610.SAMN02799615_00712"/>
<evidence type="ECO:0000313" key="2">
    <source>
        <dbReference type="Proteomes" id="UP000199477"/>
    </source>
</evidence>
<evidence type="ECO:0000313" key="1">
    <source>
        <dbReference type="EMBL" id="SFE30769.1"/>
    </source>
</evidence>
<accession>A0A1I1ZGC3</accession>
<dbReference type="Pfam" id="PF19265">
    <property type="entry name" value="DUF5908"/>
    <property type="match status" value="1"/>
</dbReference>
<gene>
    <name evidence="1" type="ORF">SAMN02799615_00712</name>
</gene>
<dbReference type="RefSeq" id="WP_026636671.1">
    <property type="nucleotide sequence ID" value="NZ_FONH01000002.1"/>
</dbReference>